<name>A0A6N2KTH7_SALVM</name>
<dbReference type="AlphaFoldDB" id="A0A6N2KTH7"/>
<gene>
    <name evidence="1" type="ORF">SVIM_LOCUS138177</name>
</gene>
<proteinExistence type="predicted"/>
<reference evidence="1" key="1">
    <citation type="submission" date="2019-03" db="EMBL/GenBank/DDBJ databases">
        <authorList>
            <person name="Mank J."/>
            <person name="Almeida P."/>
        </authorList>
    </citation>
    <scope>NUCLEOTIDE SEQUENCE</scope>
    <source>
        <strain evidence="1">78183</strain>
    </source>
</reference>
<accession>A0A6N2KTH7</accession>
<organism evidence="1">
    <name type="scientific">Salix viminalis</name>
    <name type="common">Common osier</name>
    <name type="synonym">Basket willow</name>
    <dbReference type="NCBI Taxonomy" id="40686"/>
    <lineage>
        <taxon>Eukaryota</taxon>
        <taxon>Viridiplantae</taxon>
        <taxon>Streptophyta</taxon>
        <taxon>Embryophyta</taxon>
        <taxon>Tracheophyta</taxon>
        <taxon>Spermatophyta</taxon>
        <taxon>Magnoliopsida</taxon>
        <taxon>eudicotyledons</taxon>
        <taxon>Gunneridae</taxon>
        <taxon>Pentapetalae</taxon>
        <taxon>rosids</taxon>
        <taxon>fabids</taxon>
        <taxon>Malpighiales</taxon>
        <taxon>Salicaceae</taxon>
        <taxon>Saliceae</taxon>
        <taxon>Salix</taxon>
    </lineage>
</organism>
<evidence type="ECO:0000313" key="1">
    <source>
        <dbReference type="EMBL" id="VFU31949.1"/>
    </source>
</evidence>
<sequence length="85" mass="10091">MNMSLLKKGYKTGACLLGRKSCRKDWVMCSHRNQRQREKLIKKVSSFPKKQGQTACTLRRKIIILVDSQRKKWEVMINYIHLPEK</sequence>
<protein>
    <submittedName>
        <fullName evidence="1">Uncharacterized protein</fullName>
    </submittedName>
</protein>
<dbReference type="EMBL" id="CAADRP010000779">
    <property type="protein sequence ID" value="VFU31949.1"/>
    <property type="molecule type" value="Genomic_DNA"/>
</dbReference>